<proteinExistence type="predicted"/>
<dbReference type="InterPro" id="IPR045584">
    <property type="entry name" value="Pilin-like"/>
</dbReference>
<dbReference type="SUPFAM" id="SSF54523">
    <property type="entry name" value="Pili subunits"/>
    <property type="match status" value="1"/>
</dbReference>
<evidence type="ECO:0000256" key="3">
    <source>
        <dbReference type="SAM" id="MobiDB-lite"/>
    </source>
</evidence>
<dbReference type="Gene3D" id="3.30.700.10">
    <property type="entry name" value="Glycoprotein, Type 4 Pilin"/>
    <property type="match status" value="1"/>
</dbReference>
<keyword evidence="4" id="KW-0812">Transmembrane</keyword>
<evidence type="ECO:0000256" key="1">
    <source>
        <dbReference type="ARBA" id="ARBA00004241"/>
    </source>
</evidence>
<dbReference type="Proteomes" id="UP001236415">
    <property type="component" value="Chromosome"/>
</dbReference>
<dbReference type="NCBIfam" id="TIGR02532">
    <property type="entry name" value="IV_pilin_GFxxxE"/>
    <property type="match status" value="1"/>
</dbReference>
<dbReference type="RefSeq" id="WP_285743363.1">
    <property type="nucleotide sequence ID" value="NZ_CP127162.1"/>
</dbReference>
<keyword evidence="6" id="KW-1185">Reference proteome</keyword>
<organism evidence="5 6">
    <name type="scientific">Paenibacillus polygoni</name>
    <dbReference type="NCBI Taxonomy" id="3050112"/>
    <lineage>
        <taxon>Bacteria</taxon>
        <taxon>Bacillati</taxon>
        <taxon>Bacillota</taxon>
        <taxon>Bacilli</taxon>
        <taxon>Bacillales</taxon>
        <taxon>Paenibacillaceae</taxon>
        <taxon>Paenibacillus</taxon>
    </lineage>
</organism>
<dbReference type="InterPro" id="IPR012902">
    <property type="entry name" value="N_methyl_site"/>
</dbReference>
<keyword evidence="4" id="KW-1133">Transmembrane helix</keyword>
<dbReference type="PROSITE" id="PS00409">
    <property type="entry name" value="PROKAR_NTER_METHYL"/>
    <property type="match status" value="1"/>
</dbReference>
<name>A0ABY8X2H8_9BACL</name>
<protein>
    <submittedName>
        <fullName evidence="5">Prepilin-type N-terminal cleavage/methylation domain-containing protein</fullName>
    </submittedName>
</protein>
<evidence type="ECO:0000313" key="6">
    <source>
        <dbReference type="Proteomes" id="UP001236415"/>
    </source>
</evidence>
<dbReference type="EMBL" id="CP127162">
    <property type="protein sequence ID" value="WIV18204.1"/>
    <property type="molecule type" value="Genomic_DNA"/>
</dbReference>
<sequence>MLTQALKARKARLADEKGFTLIELLAVIVILAIIAVIAIPLIGNVIDNSKEDGDLATARQIYDAARLYVIGEENGDFTTVNTVKLGVLQSNNFIEKNIALPSSKVKLNEETTIVSFDEHGNLTGVKLDPPGKGKTDGYSASEILGVKTTP</sequence>
<evidence type="ECO:0000313" key="5">
    <source>
        <dbReference type="EMBL" id="WIV18204.1"/>
    </source>
</evidence>
<comment type="subcellular location">
    <subcellularLocation>
        <location evidence="1">Cell surface</location>
    </subcellularLocation>
</comment>
<keyword evidence="4" id="KW-0472">Membrane</keyword>
<dbReference type="Pfam" id="PF07963">
    <property type="entry name" value="N_methyl"/>
    <property type="match status" value="1"/>
</dbReference>
<feature type="region of interest" description="Disordered" evidence="3">
    <location>
        <begin position="125"/>
        <end position="150"/>
    </location>
</feature>
<keyword evidence="2" id="KW-0178">Competence</keyword>
<accession>A0ABY8X2H8</accession>
<feature type="transmembrane region" description="Helical" evidence="4">
    <location>
        <begin position="21"/>
        <end position="42"/>
    </location>
</feature>
<gene>
    <name evidence="5" type="ORF">QPK24_17610</name>
</gene>
<evidence type="ECO:0000256" key="2">
    <source>
        <dbReference type="ARBA" id="ARBA00023287"/>
    </source>
</evidence>
<evidence type="ECO:0000256" key="4">
    <source>
        <dbReference type="SAM" id="Phobius"/>
    </source>
</evidence>
<reference evidence="5 6" key="1">
    <citation type="submission" date="2023-06" db="EMBL/GenBank/DDBJ databases">
        <title>Paenibacillus polygonum sp. nov., an endophytic bacterium, isolated from Polygonum lapathifolium L. in Nanji Wetland National Nature Reserve, South of Poyang Lake, Jiangxi Province, China.</title>
        <authorList>
            <person name="Yu Z."/>
        </authorList>
    </citation>
    <scope>NUCLEOTIDE SEQUENCE [LARGE SCALE GENOMIC DNA]</scope>
    <source>
        <strain evidence="5 6">C31</strain>
    </source>
</reference>